<comment type="caution">
    <text evidence="1">The sequence shown here is derived from an EMBL/GenBank/DDBJ whole genome shotgun (WGS) entry which is preliminary data.</text>
</comment>
<sequence length="203" mass="22433">MAPSRAMRPLQSLCASCARQQTIRRTYTTTQPLLDASSSSPHLPRVATTSFWTSLIPKPFRRGSPQAPSSTPSAPKEWNPYTPFIILGVLVGSNAINIISLRREMLNYSRKTEAKLEVLREVVRRVKSGEGGVDVKRALGTGDAGAEEEWEAVVREIEGTDGVVEGRRKREEKAEKRKAEKETITASEGAEATTHGKRPKFLM</sequence>
<dbReference type="Proteomes" id="UP001281147">
    <property type="component" value="Unassembled WGS sequence"/>
</dbReference>
<evidence type="ECO:0000313" key="2">
    <source>
        <dbReference type="Proteomes" id="UP001281147"/>
    </source>
</evidence>
<organism evidence="1 2">
    <name type="scientific">Vermiconidia calcicola</name>
    <dbReference type="NCBI Taxonomy" id="1690605"/>
    <lineage>
        <taxon>Eukaryota</taxon>
        <taxon>Fungi</taxon>
        <taxon>Dikarya</taxon>
        <taxon>Ascomycota</taxon>
        <taxon>Pezizomycotina</taxon>
        <taxon>Dothideomycetes</taxon>
        <taxon>Dothideomycetidae</taxon>
        <taxon>Mycosphaerellales</taxon>
        <taxon>Extremaceae</taxon>
        <taxon>Vermiconidia</taxon>
    </lineage>
</organism>
<proteinExistence type="predicted"/>
<gene>
    <name evidence="1" type="ORF">LTR37_004402</name>
</gene>
<name>A0ACC3NP46_9PEZI</name>
<reference evidence="1" key="1">
    <citation type="submission" date="2023-07" db="EMBL/GenBank/DDBJ databases">
        <title>Black Yeasts Isolated from many extreme environments.</title>
        <authorList>
            <person name="Coleine C."/>
            <person name="Stajich J.E."/>
            <person name="Selbmann L."/>
        </authorList>
    </citation>
    <scope>NUCLEOTIDE SEQUENCE</scope>
    <source>
        <strain evidence="1">CCFEE 5714</strain>
    </source>
</reference>
<dbReference type="EMBL" id="JAUTXU010000026">
    <property type="protein sequence ID" value="KAK3719544.1"/>
    <property type="molecule type" value="Genomic_DNA"/>
</dbReference>
<protein>
    <submittedName>
        <fullName evidence="1">Uncharacterized protein</fullName>
    </submittedName>
</protein>
<keyword evidence="2" id="KW-1185">Reference proteome</keyword>
<evidence type="ECO:0000313" key="1">
    <source>
        <dbReference type="EMBL" id="KAK3719544.1"/>
    </source>
</evidence>
<accession>A0ACC3NP46</accession>